<sequence length="76" mass="8334">MVEVTTQDRPGLLYQIALALRACGLNLVNAKVATYGERVEDIFFVNTPDGRPVSAPEQRACLEREILSRLSTDAGN</sequence>
<dbReference type="SUPFAM" id="SSF55021">
    <property type="entry name" value="ACT-like"/>
    <property type="match status" value="1"/>
</dbReference>
<name>A0A1F6T213_9PROT</name>
<dbReference type="GO" id="GO:0016787">
    <property type="term" value="F:hydrolase activity"/>
    <property type="evidence" value="ECO:0007669"/>
    <property type="project" value="UniProtKB-KW"/>
</dbReference>
<protein>
    <recommendedName>
        <fullName evidence="2">ACT domain-containing protein</fullName>
    </recommendedName>
</protein>
<dbReference type="AlphaFoldDB" id="A0A1F6T213"/>
<feature type="domain" description="ACT" evidence="2">
    <location>
        <begin position="1"/>
        <end position="76"/>
    </location>
</feature>
<organism evidence="3 4">
    <name type="scientific">Candidatus Muproteobacteria bacterium RBG_16_62_13</name>
    <dbReference type="NCBI Taxonomy" id="1817756"/>
    <lineage>
        <taxon>Bacteria</taxon>
        <taxon>Pseudomonadati</taxon>
        <taxon>Pseudomonadota</taxon>
        <taxon>Candidatus Muproteobacteria</taxon>
    </lineage>
</organism>
<dbReference type="PROSITE" id="PS51671">
    <property type="entry name" value="ACT"/>
    <property type="match status" value="1"/>
</dbReference>
<dbReference type="STRING" id="1817756.A2140_05000"/>
<dbReference type="CDD" id="cd04899">
    <property type="entry name" value="ACT_ACR-UUR-like_2"/>
    <property type="match status" value="1"/>
</dbReference>
<dbReference type="PANTHER" id="PTHR47320:SF1">
    <property type="entry name" value="BIFUNCTIONAL URIDYLYLTRANSFERASE_URIDYLYL-REMOVING ENZYME"/>
    <property type="match status" value="1"/>
</dbReference>
<gene>
    <name evidence="3" type="ORF">A2140_05000</name>
</gene>
<evidence type="ECO:0000259" key="2">
    <source>
        <dbReference type="PROSITE" id="PS51671"/>
    </source>
</evidence>
<evidence type="ECO:0000256" key="1">
    <source>
        <dbReference type="ARBA" id="ARBA00022801"/>
    </source>
</evidence>
<reference evidence="3 4" key="1">
    <citation type="journal article" date="2016" name="Nat. Commun.">
        <title>Thousands of microbial genomes shed light on interconnected biogeochemical processes in an aquifer system.</title>
        <authorList>
            <person name="Anantharaman K."/>
            <person name="Brown C.T."/>
            <person name="Hug L.A."/>
            <person name="Sharon I."/>
            <person name="Castelle C.J."/>
            <person name="Probst A.J."/>
            <person name="Thomas B.C."/>
            <person name="Singh A."/>
            <person name="Wilkins M.J."/>
            <person name="Karaoz U."/>
            <person name="Brodie E.L."/>
            <person name="Williams K.H."/>
            <person name="Hubbard S.S."/>
            <person name="Banfield J.F."/>
        </authorList>
    </citation>
    <scope>NUCLEOTIDE SEQUENCE [LARGE SCALE GENOMIC DNA]</scope>
</reference>
<keyword evidence="1" id="KW-0378">Hydrolase</keyword>
<proteinExistence type="predicted"/>
<dbReference type="EMBL" id="MFSQ01000098">
    <property type="protein sequence ID" value="OGI39210.1"/>
    <property type="molecule type" value="Genomic_DNA"/>
</dbReference>
<dbReference type="InterPro" id="IPR010043">
    <property type="entry name" value="UTase/UR"/>
</dbReference>
<dbReference type="GO" id="GO:0008773">
    <property type="term" value="F:[protein-PII] uridylyltransferase activity"/>
    <property type="evidence" value="ECO:0007669"/>
    <property type="project" value="InterPro"/>
</dbReference>
<comment type="caution">
    <text evidence="3">The sequence shown here is derived from an EMBL/GenBank/DDBJ whole genome shotgun (WGS) entry which is preliminary data.</text>
</comment>
<dbReference type="Proteomes" id="UP000178379">
    <property type="component" value="Unassembled WGS sequence"/>
</dbReference>
<dbReference type="PANTHER" id="PTHR47320">
    <property type="entry name" value="BIFUNCTIONAL URIDYLYLTRANSFERASE/URIDYLYL-REMOVING ENZYME"/>
    <property type="match status" value="1"/>
</dbReference>
<evidence type="ECO:0000313" key="3">
    <source>
        <dbReference type="EMBL" id="OGI39210.1"/>
    </source>
</evidence>
<accession>A0A1F6T213</accession>
<dbReference type="Gene3D" id="3.30.70.260">
    <property type="match status" value="1"/>
</dbReference>
<evidence type="ECO:0000313" key="4">
    <source>
        <dbReference type="Proteomes" id="UP000178379"/>
    </source>
</evidence>
<dbReference type="InterPro" id="IPR045865">
    <property type="entry name" value="ACT-like_dom_sf"/>
</dbReference>
<dbReference type="InterPro" id="IPR002912">
    <property type="entry name" value="ACT_dom"/>
</dbReference>